<evidence type="ECO:0000256" key="6">
    <source>
        <dbReference type="RuleBase" id="RU003355"/>
    </source>
</evidence>
<dbReference type="PANTHER" id="PTHR43806:SF11">
    <property type="entry name" value="CEREVISIN-RELATED"/>
    <property type="match status" value="1"/>
</dbReference>
<evidence type="ECO:0000256" key="7">
    <source>
        <dbReference type="SAM" id="SignalP"/>
    </source>
</evidence>
<dbReference type="InterPro" id="IPR036852">
    <property type="entry name" value="Peptidase_S8/S53_dom_sf"/>
</dbReference>
<dbReference type="EMBL" id="CACVBS010000038">
    <property type="protein sequence ID" value="CAA7263139.1"/>
    <property type="molecule type" value="Genomic_DNA"/>
</dbReference>
<keyword evidence="10" id="KW-1185">Reference proteome</keyword>
<dbReference type="GO" id="GO:0004252">
    <property type="term" value="F:serine-type endopeptidase activity"/>
    <property type="evidence" value="ECO:0007669"/>
    <property type="project" value="UniProtKB-UniRule"/>
</dbReference>
<dbReference type="OrthoDB" id="19448at2759"/>
<dbReference type="GO" id="GO:0005615">
    <property type="term" value="C:extracellular space"/>
    <property type="evidence" value="ECO:0007669"/>
    <property type="project" value="TreeGrafter"/>
</dbReference>
<dbReference type="Pfam" id="PF00082">
    <property type="entry name" value="Peptidase_S8"/>
    <property type="match status" value="1"/>
</dbReference>
<evidence type="ECO:0000256" key="1">
    <source>
        <dbReference type="ARBA" id="ARBA00011073"/>
    </source>
</evidence>
<dbReference type="InterPro" id="IPR000209">
    <property type="entry name" value="Peptidase_S8/S53_dom"/>
</dbReference>
<evidence type="ECO:0000313" key="9">
    <source>
        <dbReference type="EMBL" id="CAA7263139.1"/>
    </source>
</evidence>
<feature type="signal peptide" evidence="7">
    <location>
        <begin position="1"/>
        <end position="20"/>
    </location>
</feature>
<dbReference type="InterPro" id="IPR022398">
    <property type="entry name" value="Peptidase_S8_His-AS"/>
</dbReference>
<dbReference type="SUPFAM" id="SSF52743">
    <property type="entry name" value="Subtilisin-like"/>
    <property type="match status" value="1"/>
</dbReference>
<dbReference type="FunFam" id="3.40.50.200:FF:000007">
    <property type="entry name" value="Subtilisin-like serine protease"/>
    <property type="match status" value="1"/>
</dbReference>
<dbReference type="Gene3D" id="3.40.50.200">
    <property type="entry name" value="Peptidase S8/S53 domain"/>
    <property type="match status" value="1"/>
</dbReference>
<dbReference type="AlphaFoldDB" id="A0A8S0XI58"/>
<feature type="domain" description="Peptidase S8/S53" evidence="8">
    <location>
        <begin position="138"/>
        <end position="366"/>
    </location>
</feature>
<keyword evidence="3 5" id="KW-0378">Hydrolase</keyword>
<accession>A0A8S0XI58</accession>
<organism evidence="9 10">
    <name type="scientific">Cyclocybe aegerita</name>
    <name type="common">Black poplar mushroom</name>
    <name type="synonym">Agrocybe aegerita</name>
    <dbReference type="NCBI Taxonomy" id="1973307"/>
    <lineage>
        <taxon>Eukaryota</taxon>
        <taxon>Fungi</taxon>
        <taxon>Dikarya</taxon>
        <taxon>Basidiomycota</taxon>
        <taxon>Agaricomycotina</taxon>
        <taxon>Agaricomycetes</taxon>
        <taxon>Agaricomycetidae</taxon>
        <taxon>Agaricales</taxon>
        <taxon>Agaricineae</taxon>
        <taxon>Bolbitiaceae</taxon>
        <taxon>Cyclocybe</taxon>
    </lineage>
</organism>
<evidence type="ECO:0000256" key="3">
    <source>
        <dbReference type="ARBA" id="ARBA00022801"/>
    </source>
</evidence>
<keyword evidence="4 5" id="KW-0720">Serine protease</keyword>
<comment type="caution">
    <text evidence="9">The sequence shown here is derived from an EMBL/GenBank/DDBJ whole genome shotgun (WGS) entry which is preliminary data.</text>
</comment>
<feature type="chain" id="PRO_5035880296" description="Peptidase S8/S53 domain-containing protein" evidence="7">
    <location>
        <begin position="21"/>
        <end position="392"/>
    </location>
</feature>
<dbReference type="PROSITE" id="PS00138">
    <property type="entry name" value="SUBTILASE_SER"/>
    <property type="match status" value="1"/>
</dbReference>
<evidence type="ECO:0000256" key="5">
    <source>
        <dbReference type="PROSITE-ProRule" id="PRU01240"/>
    </source>
</evidence>
<evidence type="ECO:0000259" key="8">
    <source>
        <dbReference type="Pfam" id="PF00082"/>
    </source>
</evidence>
<proteinExistence type="inferred from homology"/>
<gene>
    <name evidence="9" type="ORF">AAE3_LOCUS5278</name>
</gene>
<dbReference type="InterPro" id="IPR034193">
    <property type="entry name" value="PCSK9_ProteinaseK-like"/>
</dbReference>
<sequence>MRFFAASLATLAILVAPIFAAPDALRAVETYAGETSGKYIVKFKEGVSAKAWAKNLGLSNAVDWNIINGLASNLDTNSLNTLRASADVELISEDGIMHTMVVQDDAPWGLSRLSSLTPSAIQNAGLLNFTYIYDDTAGEGVDIYIVDTGVYVQHEQFEGRARWGIAVENYQQFDGHGHGTHVSGTAAGKQFGVAKKANIIAVKVLSDGGSGTVSGIVTGLNWVLGQVEASGRPSIVSMSLGGAGNTALDNAVASLTTAGIHVTVAAGNSNTNAANTSPARAPSAVTVGASTIADERASFSNFGPIVDVFAPGLNVISSWTGSVTATNSISGTSMATPHIAGLIAYLISKEGNASPAEIEAKIKAYALNGILTGIPTNTLNALAHNEAPTTDE</sequence>
<name>A0A8S0XI58_CYCAE</name>
<dbReference type="InterPro" id="IPR037045">
    <property type="entry name" value="S8pro/Inhibitor_I9_sf"/>
</dbReference>
<evidence type="ECO:0000256" key="4">
    <source>
        <dbReference type="ARBA" id="ARBA00022825"/>
    </source>
</evidence>
<reference evidence="9 10" key="1">
    <citation type="submission" date="2020-01" db="EMBL/GenBank/DDBJ databases">
        <authorList>
            <person name="Gupta K D."/>
        </authorList>
    </citation>
    <scope>NUCLEOTIDE SEQUENCE [LARGE SCALE GENOMIC DNA]</scope>
</reference>
<dbReference type="Proteomes" id="UP000467700">
    <property type="component" value="Unassembled WGS sequence"/>
</dbReference>
<keyword evidence="7" id="KW-0732">Signal</keyword>
<dbReference type="PROSITE" id="PS00137">
    <property type="entry name" value="SUBTILASE_HIS"/>
    <property type="match status" value="1"/>
</dbReference>
<dbReference type="Gene3D" id="3.30.70.80">
    <property type="entry name" value="Peptidase S8 propeptide/proteinase inhibitor I9"/>
    <property type="match status" value="1"/>
</dbReference>
<dbReference type="PROSITE" id="PS00136">
    <property type="entry name" value="SUBTILASE_ASP"/>
    <property type="match status" value="1"/>
</dbReference>
<comment type="similarity">
    <text evidence="1 5 6">Belongs to the peptidase S8 family.</text>
</comment>
<dbReference type="PANTHER" id="PTHR43806">
    <property type="entry name" value="PEPTIDASE S8"/>
    <property type="match status" value="1"/>
</dbReference>
<protein>
    <recommendedName>
        <fullName evidence="8">Peptidase S8/S53 domain-containing protein</fullName>
    </recommendedName>
</protein>
<dbReference type="PRINTS" id="PR00723">
    <property type="entry name" value="SUBTILISIN"/>
</dbReference>
<feature type="active site" description="Charge relay system" evidence="5">
    <location>
        <position position="147"/>
    </location>
</feature>
<dbReference type="InterPro" id="IPR023827">
    <property type="entry name" value="Peptidase_S8_Asp-AS"/>
</dbReference>
<dbReference type="SUPFAM" id="SSF54897">
    <property type="entry name" value="Protease propeptides/inhibitors"/>
    <property type="match status" value="1"/>
</dbReference>
<dbReference type="InterPro" id="IPR023828">
    <property type="entry name" value="Peptidase_S8_Ser-AS"/>
</dbReference>
<dbReference type="GO" id="GO:0006508">
    <property type="term" value="P:proteolysis"/>
    <property type="evidence" value="ECO:0007669"/>
    <property type="project" value="UniProtKB-KW"/>
</dbReference>
<evidence type="ECO:0000313" key="10">
    <source>
        <dbReference type="Proteomes" id="UP000467700"/>
    </source>
</evidence>
<evidence type="ECO:0000256" key="2">
    <source>
        <dbReference type="ARBA" id="ARBA00022670"/>
    </source>
</evidence>
<keyword evidence="2 5" id="KW-0645">Protease</keyword>
<feature type="active site" description="Charge relay system" evidence="5">
    <location>
        <position position="333"/>
    </location>
</feature>
<dbReference type="InterPro" id="IPR015500">
    <property type="entry name" value="Peptidase_S8_subtilisin-rel"/>
</dbReference>
<dbReference type="InterPro" id="IPR050131">
    <property type="entry name" value="Peptidase_S8_subtilisin-like"/>
</dbReference>
<feature type="active site" description="Charge relay system" evidence="5">
    <location>
        <position position="178"/>
    </location>
</feature>
<dbReference type="CDD" id="cd04077">
    <property type="entry name" value="Peptidases_S8_PCSK9_ProteinaseK_like"/>
    <property type="match status" value="1"/>
</dbReference>
<dbReference type="PROSITE" id="PS51892">
    <property type="entry name" value="SUBTILASE"/>
    <property type="match status" value="1"/>
</dbReference>